<dbReference type="EMBL" id="JAGKHQ010000017">
    <property type="protein sequence ID" value="KAG7490052.1"/>
    <property type="molecule type" value="Genomic_DNA"/>
</dbReference>
<organism evidence="1 2">
    <name type="scientific">Solea senegalensis</name>
    <name type="common">Senegalese sole</name>
    <dbReference type="NCBI Taxonomy" id="28829"/>
    <lineage>
        <taxon>Eukaryota</taxon>
        <taxon>Metazoa</taxon>
        <taxon>Chordata</taxon>
        <taxon>Craniata</taxon>
        <taxon>Vertebrata</taxon>
        <taxon>Euteleostomi</taxon>
        <taxon>Actinopterygii</taxon>
        <taxon>Neopterygii</taxon>
        <taxon>Teleostei</taxon>
        <taxon>Neoteleostei</taxon>
        <taxon>Acanthomorphata</taxon>
        <taxon>Carangaria</taxon>
        <taxon>Pleuronectiformes</taxon>
        <taxon>Pleuronectoidei</taxon>
        <taxon>Soleidae</taxon>
        <taxon>Solea</taxon>
    </lineage>
</organism>
<evidence type="ECO:0000313" key="2">
    <source>
        <dbReference type="Proteomes" id="UP000693946"/>
    </source>
</evidence>
<gene>
    <name evidence="1" type="ORF">JOB18_026776</name>
</gene>
<proteinExistence type="predicted"/>
<name>A0AAV6QGH5_SOLSE</name>
<reference evidence="1 2" key="1">
    <citation type="journal article" date="2021" name="Sci. Rep.">
        <title>Chromosome anchoring in Senegalese sole (Solea senegalensis) reveals sex-associated markers and genome rearrangements in flatfish.</title>
        <authorList>
            <person name="Guerrero-Cozar I."/>
            <person name="Gomez-Garrido J."/>
            <person name="Berbel C."/>
            <person name="Martinez-Blanch J.F."/>
            <person name="Alioto T."/>
            <person name="Claros M.G."/>
            <person name="Gagnaire P.A."/>
            <person name="Manchado M."/>
        </authorList>
    </citation>
    <scope>NUCLEOTIDE SEQUENCE [LARGE SCALE GENOMIC DNA]</scope>
    <source>
        <strain evidence="1">Sse05_10M</strain>
    </source>
</reference>
<accession>A0AAV6QGH5</accession>
<evidence type="ECO:0000313" key="1">
    <source>
        <dbReference type="EMBL" id="KAG7490052.1"/>
    </source>
</evidence>
<keyword evidence="2" id="KW-1185">Reference proteome</keyword>
<dbReference type="Proteomes" id="UP000693946">
    <property type="component" value="Linkage Group LG5"/>
</dbReference>
<dbReference type="AlphaFoldDB" id="A0AAV6QGH5"/>
<comment type="caution">
    <text evidence="1">The sequence shown here is derived from an EMBL/GenBank/DDBJ whole genome shotgun (WGS) entry which is preliminary data.</text>
</comment>
<sequence length="59" mass="6746">MSSVAVGHNKRIWTSTSRSRLHSFVGSVADVFWEHFRCVHSDSGQSADAWRPLVVSMRW</sequence>
<protein>
    <submittedName>
        <fullName evidence="1">Uncharacterized protein</fullName>
    </submittedName>
</protein>